<name>A0A146F244_ASPKA</name>
<gene>
    <name evidence="2" type="ORF">AKAW2_11555A</name>
    <name evidence="3" type="ORF">RIB2604_00605860</name>
</gene>
<reference evidence="3 4" key="1">
    <citation type="journal article" date="2016" name="DNA Res.">
        <title>Genome sequence of Aspergillus luchuensis NBRC 4314.</title>
        <authorList>
            <person name="Yamada O."/>
            <person name="Machida M."/>
            <person name="Hosoyama A."/>
            <person name="Goto M."/>
            <person name="Takahashi T."/>
            <person name="Futagami T."/>
            <person name="Yamagata Y."/>
            <person name="Takeuchi M."/>
            <person name="Kobayashi T."/>
            <person name="Koike H."/>
            <person name="Abe K."/>
            <person name="Asai K."/>
            <person name="Arita M."/>
            <person name="Fujita N."/>
            <person name="Fukuda K."/>
            <person name="Higa K."/>
            <person name="Horikawa H."/>
            <person name="Ishikawa T."/>
            <person name="Jinno K."/>
            <person name="Kato Y."/>
            <person name="Kirimura K."/>
            <person name="Mizutani O."/>
            <person name="Nakasone K."/>
            <person name="Sano M."/>
            <person name="Shiraishi Y."/>
            <person name="Tsukahara M."/>
            <person name="Gomi K."/>
        </authorList>
    </citation>
    <scope>NUCLEOTIDE SEQUENCE [LARGE SCALE GENOMIC DNA]</scope>
    <source>
        <strain evidence="3 4">RIB 2604</strain>
    </source>
</reference>
<accession>A0A146F244</accession>
<dbReference type="Proteomes" id="UP000661280">
    <property type="component" value="Chromosome 1"/>
</dbReference>
<feature type="chain" id="PRO_5042682249" evidence="1">
    <location>
        <begin position="21"/>
        <end position="196"/>
    </location>
</feature>
<dbReference type="InterPro" id="IPR045564">
    <property type="entry name" value="DUF5910"/>
</dbReference>
<dbReference type="GeneID" id="64955834"/>
<dbReference type="Pfam" id="PF19287">
    <property type="entry name" value="DUF5910"/>
    <property type="match status" value="1"/>
</dbReference>
<evidence type="ECO:0000256" key="1">
    <source>
        <dbReference type="SAM" id="SignalP"/>
    </source>
</evidence>
<evidence type="ECO:0000313" key="4">
    <source>
        <dbReference type="Proteomes" id="UP000075230"/>
    </source>
</evidence>
<dbReference type="KEGG" id="aluc:AKAW2_11555A"/>
<protein>
    <submittedName>
        <fullName evidence="3">Uncharacterized protein</fullName>
    </submittedName>
</protein>
<evidence type="ECO:0000313" key="5">
    <source>
        <dbReference type="Proteomes" id="UP000661280"/>
    </source>
</evidence>
<keyword evidence="1" id="KW-0732">Signal</keyword>
<dbReference type="VEuPathDB" id="FungiDB:ASPFODRAFT_41155"/>
<proteinExistence type="predicted"/>
<feature type="signal peptide" evidence="1">
    <location>
        <begin position="1"/>
        <end position="20"/>
    </location>
</feature>
<reference evidence="2" key="3">
    <citation type="submission" date="2021-01" db="EMBL/GenBank/DDBJ databases">
        <authorList>
            <consortium name="Aspergillus luchuensis mut. kawachii IFO 4304 genome sequencing consortium"/>
            <person name="Kazuki M."/>
            <person name="Futagami T."/>
        </authorList>
    </citation>
    <scope>NUCLEOTIDE SEQUENCE</scope>
    <source>
        <strain evidence="2">IFO 4308</strain>
    </source>
</reference>
<dbReference type="OrthoDB" id="4540223at2759"/>
<reference evidence="4" key="2">
    <citation type="submission" date="2016-02" db="EMBL/GenBank/DDBJ databases">
        <title>Genome sequencing of Aspergillus luchuensis NBRC 4314.</title>
        <authorList>
            <person name="Yamada O."/>
        </authorList>
    </citation>
    <scope>NUCLEOTIDE SEQUENCE [LARGE SCALE GENOMIC DNA]</scope>
    <source>
        <strain evidence="4">RIB 2604</strain>
    </source>
</reference>
<evidence type="ECO:0000313" key="2">
    <source>
        <dbReference type="EMBL" id="BCR94509.1"/>
    </source>
</evidence>
<keyword evidence="5" id="KW-1185">Reference proteome</keyword>
<dbReference type="AlphaFoldDB" id="A0A146F244"/>
<organism evidence="3 4">
    <name type="scientific">Aspergillus kawachii</name>
    <name type="common">White koji mold</name>
    <name type="synonym">Aspergillus awamori var. kawachi</name>
    <dbReference type="NCBI Taxonomy" id="1069201"/>
    <lineage>
        <taxon>Eukaryota</taxon>
        <taxon>Fungi</taxon>
        <taxon>Dikarya</taxon>
        <taxon>Ascomycota</taxon>
        <taxon>Pezizomycotina</taxon>
        <taxon>Eurotiomycetes</taxon>
        <taxon>Eurotiomycetidae</taxon>
        <taxon>Eurotiales</taxon>
        <taxon>Aspergillaceae</taxon>
        <taxon>Aspergillus</taxon>
        <taxon>Aspergillus subgen. Circumdati</taxon>
    </lineage>
</organism>
<dbReference type="RefSeq" id="XP_041538275.1">
    <property type="nucleotide sequence ID" value="XM_041684052.1"/>
</dbReference>
<reference evidence="2" key="4">
    <citation type="submission" date="2021-02" db="EMBL/GenBank/DDBJ databases">
        <title>Aspergillus luchuensis mut. kawachii IFO 4304 genome sequence.</title>
        <authorList>
            <person name="Mori K."/>
            <person name="Kadooka C."/>
            <person name="Goto M."/>
            <person name="Futagami T."/>
        </authorList>
    </citation>
    <scope>NUCLEOTIDE SEQUENCE</scope>
    <source>
        <strain evidence="2">IFO 4308</strain>
    </source>
</reference>
<dbReference type="EMBL" id="AP024425">
    <property type="protein sequence ID" value="BCR94509.1"/>
    <property type="molecule type" value="Genomic_DNA"/>
</dbReference>
<evidence type="ECO:0000313" key="3">
    <source>
        <dbReference type="EMBL" id="GAT20002.1"/>
    </source>
</evidence>
<dbReference type="Proteomes" id="UP000075230">
    <property type="component" value="Unassembled WGS sequence"/>
</dbReference>
<sequence length="196" mass="22549">MHFSSFTNFLVATLAACSVASPVDLGKRGEITVGFRRADKTQAEKYNKDGLYFDHGHVMWGAQIGKGVYTSPSRDEYEALAAPDAWYCVIKADQAAFDKIPKVWIPEKNQHNQRMWNQKDEKRIDEYIESLNEKPSSSLRFSIMPHGRDRSRQQMLIVPELADKKHFTIHCYEKKEDVKEGPVNYDSWHPKGEKGN</sequence>
<dbReference type="EMBL" id="BCWF01000006">
    <property type="protein sequence ID" value="GAT20002.1"/>
    <property type="molecule type" value="Genomic_DNA"/>
</dbReference>